<dbReference type="GO" id="GO:0000796">
    <property type="term" value="C:condensin complex"/>
    <property type="evidence" value="ECO:0007669"/>
    <property type="project" value="InterPro"/>
</dbReference>
<evidence type="ECO:0000313" key="2">
    <source>
        <dbReference type="Proteomes" id="UP001221757"/>
    </source>
</evidence>
<dbReference type="GO" id="GO:0007076">
    <property type="term" value="P:mitotic chromosome condensation"/>
    <property type="evidence" value="ECO:0007669"/>
    <property type="project" value="InterPro"/>
</dbReference>
<evidence type="ECO:0000313" key="1">
    <source>
        <dbReference type="EMBL" id="KAJ7654345.1"/>
    </source>
</evidence>
<gene>
    <name evidence="1" type="ORF">B0H17DRAFT_1214334</name>
</gene>
<protein>
    <submittedName>
        <fullName evidence="1">Uncharacterized protein</fullName>
    </submittedName>
</protein>
<dbReference type="Proteomes" id="UP001221757">
    <property type="component" value="Unassembled WGS sequence"/>
</dbReference>
<dbReference type="PANTHER" id="PTHR14418:SF5">
    <property type="entry name" value="CONDENSIN COMPLEX SUBUNIT 3"/>
    <property type="match status" value="1"/>
</dbReference>
<name>A0AAD7G0G3_MYCRO</name>
<accession>A0AAD7G0G3</accession>
<proteinExistence type="predicted"/>
<dbReference type="AlphaFoldDB" id="A0AAD7G0G3"/>
<dbReference type="EMBL" id="JARKIE010000321">
    <property type="protein sequence ID" value="KAJ7654345.1"/>
    <property type="molecule type" value="Genomic_DNA"/>
</dbReference>
<organism evidence="1 2">
    <name type="scientific">Mycena rosella</name>
    <name type="common">Pink bonnet</name>
    <name type="synonym">Agaricus rosellus</name>
    <dbReference type="NCBI Taxonomy" id="1033263"/>
    <lineage>
        <taxon>Eukaryota</taxon>
        <taxon>Fungi</taxon>
        <taxon>Dikarya</taxon>
        <taxon>Basidiomycota</taxon>
        <taxon>Agaricomycotina</taxon>
        <taxon>Agaricomycetes</taxon>
        <taxon>Agaricomycetidae</taxon>
        <taxon>Agaricales</taxon>
        <taxon>Marasmiineae</taxon>
        <taxon>Mycenaceae</taxon>
        <taxon>Mycena</taxon>
    </lineage>
</organism>
<comment type="caution">
    <text evidence="1">The sequence shown here is derived from an EMBL/GenBank/DDBJ whole genome shotgun (WGS) entry which is preliminary data.</text>
</comment>
<dbReference type="PANTHER" id="PTHR14418">
    <property type="entry name" value="CONDENSIN COMPLEX SUBUNIT 3-RELATED"/>
    <property type="match status" value="1"/>
</dbReference>
<dbReference type="GO" id="GO:0000793">
    <property type="term" value="C:condensed chromosome"/>
    <property type="evidence" value="ECO:0007669"/>
    <property type="project" value="TreeGrafter"/>
</dbReference>
<reference evidence="1" key="1">
    <citation type="submission" date="2023-03" db="EMBL/GenBank/DDBJ databases">
        <title>Massive genome expansion in bonnet fungi (Mycena s.s.) driven by repeated elements and novel gene families across ecological guilds.</title>
        <authorList>
            <consortium name="Lawrence Berkeley National Laboratory"/>
            <person name="Harder C.B."/>
            <person name="Miyauchi S."/>
            <person name="Viragh M."/>
            <person name="Kuo A."/>
            <person name="Thoen E."/>
            <person name="Andreopoulos B."/>
            <person name="Lu D."/>
            <person name="Skrede I."/>
            <person name="Drula E."/>
            <person name="Henrissat B."/>
            <person name="Morin E."/>
            <person name="Kohler A."/>
            <person name="Barry K."/>
            <person name="LaButti K."/>
            <person name="Morin E."/>
            <person name="Salamov A."/>
            <person name="Lipzen A."/>
            <person name="Mereny Z."/>
            <person name="Hegedus B."/>
            <person name="Baldrian P."/>
            <person name="Stursova M."/>
            <person name="Weitz H."/>
            <person name="Taylor A."/>
            <person name="Grigoriev I.V."/>
            <person name="Nagy L.G."/>
            <person name="Martin F."/>
            <person name="Kauserud H."/>
        </authorList>
    </citation>
    <scope>NUCLEOTIDE SEQUENCE</scope>
    <source>
        <strain evidence="1">CBHHK067</strain>
    </source>
</reference>
<sequence length="922" mass="101900">MFGPHNEKGGKAREAPAKICGHALMFDEIAIDPKVDYMSAIDEMAGFCLEHVSALETLVIGKDTKTVDAAVAAVNDGKVHVAHEATVGAISHLSRHDYGAKPVFIAPSCKKGGWRGMLETMQSTLEAWKHSPDGEAKHGPILTVASDGDHARRVALFMLCMHSEIVEGNPLYLLICNLLGFNRRVGKDNIVMDMDYRHEFKRICTLLCSALGMLVKNVCVNRDLLVRWFERLTNHDWSEHGIENLLHPTDPQNVSRAVQLLLCIVEIRTIDKTGLDPTEEAEYEALCLLGEVLEALLQPFINPQLSLSQQITSLVTFAHLACGLYMQNGTSFMSNQLYGDLQTMVKAAIIVTARTQLLDPLLDVLICLLGDNPVETLFGRSRMCGGHAPNCSISELLTRFASAMNLDNVFRHHPELERSPRRLKLVRGRDNDHVGPTQWKGEIAAGSCDIELCYNLGIDVAEGILRKHSVAEPKSFRDYWRKHPDRDLQRPFGGKYPALSSEIDRSMVNTSPSDASDTDSSVNPVFEYNFDARMALDKAQQAVTSDNPHSIFAVIDSGQQYPKTSIVRVWFQAHSNHSSHDRIQRVRHPPPDFFLAPARLLPGDAMRRAANAPFDGGCHSRYNSSTADAPISAPAVLLLSPELIMFLGEIECRLALRGSFIERFTCDKEPIIHAQAVAALAHLFGSEDPSKLQHGERSILDVPLEVLTSDPAADGRRAMLLHILLSTTTLPALFDRARDTNALMRKLVYASPGFQQNLCHLSIAQREQLARASLGDRKPAVRLATGKILLAWLDLVHEADTGELDRLLAFLALFDAVEPGEAVSIDALRSITAARPRSSTCSFFYRHVLNATDVHEEHLERAALPVVTAFTFHIHEAYNRLLTVLDAVEVAAELDGDEVGEEQAQCEVILGECARLRVDTGN</sequence>
<keyword evidence="2" id="KW-1185">Reference proteome</keyword>
<dbReference type="InterPro" id="IPR027165">
    <property type="entry name" value="CND3"/>
</dbReference>